<dbReference type="PANTHER" id="PTHR23410">
    <property type="entry name" value="RIBOSOMAL PROTEIN L5-RELATED"/>
    <property type="match status" value="1"/>
</dbReference>
<comment type="similarity">
    <text evidence="1">Belongs to the universal ribosomal protein uL18 family.</text>
</comment>
<evidence type="ECO:0000256" key="2">
    <source>
        <dbReference type="ARBA" id="ARBA00022980"/>
    </source>
</evidence>
<protein>
    <submittedName>
        <fullName evidence="6">Bacteriophage protein</fullName>
    </submittedName>
</protein>
<name>A0A183C135_GLOPA</name>
<keyword evidence="5" id="KW-1185">Reference proteome</keyword>
<reference evidence="6" key="3">
    <citation type="submission" date="2016-06" db="UniProtKB">
        <authorList>
            <consortium name="WormBaseParasite"/>
        </authorList>
    </citation>
    <scope>IDENTIFICATION</scope>
</reference>
<evidence type="ECO:0000313" key="6">
    <source>
        <dbReference type="WBParaSite" id="GPLIN_000657800"/>
    </source>
</evidence>
<dbReference type="GO" id="GO:0000027">
    <property type="term" value="P:ribosomal large subunit assembly"/>
    <property type="evidence" value="ECO:0007669"/>
    <property type="project" value="TreeGrafter"/>
</dbReference>
<dbReference type="AlphaFoldDB" id="A0A183C135"/>
<evidence type="ECO:0000256" key="4">
    <source>
        <dbReference type="SAM" id="MobiDB-lite"/>
    </source>
</evidence>
<organism evidence="5 6">
    <name type="scientific">Globodera pallida</name>
    <name type="common">Potato cyst nematode worm</name>
    <name type="synonym">Heterodera pallida</name>
    <dbReference type="NCBI Taxonomy" id="36090"/>
    <lineage>
        <taxon>Eukaryota</taxon>
        <taxon>Metazoa</taxon>
        <taxon>Ecdysozoa</taxon>
        <taxon>Nematoda</taxon>
        <taxon>Chromadorea</taxon>
        <taxon>Rhabditida</taxon>
        <taxon>Tylenchina</taxon>
        <taxon>Tylenchomorpha</taxon>
        <taxon>Tylenchoidea</taxon>
        <taxon>Heteroderidae</taxon>
        <taxon>Heteroderinae</taxon>
        <taxon>Globodera</taxon>
    </lineage>
</organism>
<evidence type="ECO:0000256" key="3">
    <source>
        <dbReference type="ARBA" id="ARBA00023274"/>
    </source>
</evidence>
<dbReference type="GO" id="GO:0022625">
    <property type="term" value="C:cytosolic large ribosomal subunit"/>
    <property type="evidence" value="ECO:0007669"/>
    <property type="project" value="TreeGrafter"/>
</dbReference>
<feature type="region of interest" description="Disordered" evidence="4">
    <location>
        <begin position="61"/>
        <end position="88"/>
    </location>
</feature>
<evidence type="ECO:0000256" key="1">
    <source>
        <dbReference type="ARBA" id="ARBA00007116"/>
    </source>
</evidence>
<dbReference type="Gene3D" id="3.30.420.100">
    <property type="match status" value="1"/>
</dbReference>
<dbReference type="PANTHER" id="PTHR23410:SF12">
    <property type="entry name" value="LARGE RIBOSOMAL SUBUNIT PROTEIN UL18"/>
    <property type="match status" value="1"/>
</dbReference>
<dbReference type="GO" id="GO:0006412">
    <property type="term" value="P:translation"/>
    <property type="evidence" value="ECO:0007669"/>
    <property type="project" value="InterPro"/>
</dbReference>
<dbReference type="WBParaSite" id="GPLIN_000657800">
    <property type="protein sequence ID" value="GPLIN_000657800"/>
    <property type="gene ID" value="GPLIN_000657800"/>
</dbReference>
<accession>A0A183C135</accession>
<dbReference type="Proteomes" id="UP000050741">
    <property type="component" value="Unassembled WGS sequence"/>
</dbReference>
<proteinExistence type="inferred from homology"/>
<keyword evidence="2" id="KW-0689">Ribosomal protein</keyword>
<reference evidence="5" key="2">
    <citation type="submission" date="2014-05" db="EMBL/GenBank/DDBJ databases">
        <title>The genome and life-stage specific transcriptomes of Globodera pallida elucidate key aspects of plant parasitism by a cyst nematode.</title>
        <authorList>
            <person name="Cotton J.A."/>
            <person name="Lilley C.J."/>
            <person name="Jones L.M."/>
            <person name="Kikuchi T."/>
            <person name="Reid A.J."/>
            <person name="Thorpe P."/>
            <person name="Tsai I.J."/>
            <person name="Beasley H."/>
            <person name="Blok V."/>
            <person name="Cock P.J.A."/>
            <person name="Van den Akker S.E."/>
            <person name="Holroyd N."/>
            <person name="Hunt M."/>
            <person name="Mantelin S."/>
            <person name="Naghra H."/>
            <person name="Pain A."/>
            <person name="Palomares-Rius J.E."/>
            <person name="Zarowiecki M."/>
            <person name="Berriman M."/>
            <person name="Jones J.T."/>
            <person name="Urwin P.E."/>
        </authorList>
    </citation>
    <scope>NUCLEOTIDE SEQUENCE [LARGE SCALE GENOMIC DNA]</scope>
    <source>
        <strain evidence="5">Lindley</strain>
    </source>
</reference>
<dbReference type="InterPro" id="IPR005485">
    <property type="entry name" value="Rbsml_uL18_euk_arch"/>
</dbReference>
<reference evidence="5" key="1">
    <citation type="submission" date="2013-12" db="EMBL/GenBank/DDBJ databases">
        <authorList>
            <person name="Aslett M."/>
        </authorList>
    </citation>
    <scope>NUCLEOTIDE SEQUENCE [LARGE SCALE GENOMIC DNA]</scope>
    <source>
        <strain evidence="5">Lindley</strain>
    </source>
</reference>
<evidence type="ECO:0000313" key="5">
    <source>
        <dbReference type="Proteomes" id="UP000050741"/>
    </source>
</evidence>
<keyword evidence="3" id="KW-0687">Ribonucleoprotein</keyword>
<dbReference type="Pfam" id="PF17144">
    <property type="entry name" value="Ribosomal_L5e"/>
    <property type="match status" value="1"/>
</dbReference>
<dbReference type="SUPFAM" id="SSF53137">
    <property type="entry name" value="Translational machinery components"/>
    <property type="match status" value="1"/>
</dbReference>
<sequence>MGFIKVVKNQVTPYRAFTNKQIIAQIAVLRIEGDTVVCAAYGHELPQYGIKVGLTNYAAAEEQEETQEQQSKNDAATNGDATKKTLDI</sequence>
<dbReference type="GO" id="GO:0008097">
    <property type="term" value="F:5S rRNA binding"/>
    <property type="evidence" value="ECO:0007669"/>
    <property type="project" value="InterPro"/>
</dbReference>
<dbReference type="GO" id="GO:0003735">
    <property type="term" value="F:structural constituent of ribosome"/>
    <property type="evidence" value="ECO:0007669"/>
    <property type="project" value="InterPro"/>
</dbReference>